<proteinExistence type="inferred from homology"/>
<dbReference type="PANTHER" id="PTHR36306:SF1">
    <property type="entry name" value="ALPHA-AMYLASE-RELATED"/>
    <property type="match status" value="1"/>
</dbReference>
<dbReference type="AlphaFoldDB" id="T0ZVG8"/>
<feature type="domain" description="Glycoside hydrolase family 57 N-terminal" evidence="3">
    <location>
        <begin position="11"/>
        <end position="55"/>
    </location>
</feature>
<dbReference type="EMBL" id="AUZX01014305">
    <property type="protein sequence ID" value="EQD32654.1"/>
    <property type="molecule type" value="Genomic_DNA"/>
</dbReference>
<dbReference type="InterPro" id="IPR052046">
    <property type="entry name" value="GH57_Enzymes"/>
</dbReference>
<reference evidence="4" key="1">
    <citation type="submission" date="2013-08" db="EMBL/GenBank/DDBJ databases">
        <authorList>
            <person name="Mendez C."/>
            <person name="Richter M."/>
            <person name="Ferrer M."/>
            <person name="Sanchez J."/>
        </authorList>
    </citation>
    <scope>NUCLEOTIDE SEQUENCE</scope>
</reference>
<comment type="similarity">
    <text evidence="1">Belongs to the glycosyl hydrolase 57 family.</text>
</comment>
<dbReference type="Pfam" id="PF03065">
    <property type="entry name" value="Glyco_hydro_57"/>
    <property type="match status" value="1"/>
</dbReference>
<dbReference type="InterPro" id="IPR004300">
    <property type="entry name" value="Glyco_hydro_57_N"/>
</dbReference>
<evidence type="ECO:0000256" key="1">
    <source>
        <dbReference type="ARBA" id="ARBA00006821"/>
    </source>
</evidence>
<dbReference type="Gene3D" id="3.20.110.10">
    <property type="entry name" value="Glycoside hydrolase 38, N terminal domain"/>
    <property type="match status" value="1"/>
</dbReference>
<keyword evidence="4" id="KW-0378">Hydrolase</keyword>
<dbReference type="InterPro" id="IPR027291">
    <property type="entry name" value="Glyco_hydro_38_N_sf"/>
</dbReference>
<dbReference type="PANTHER" id="PTHR36306">
    <property type="entry name" value="ALPHA-AMYLASE-RELATED-RELATED"/>
    <property type="match status" value="1"/>
</dbReference>
<evidence type="ECO:0000256" key="2">
    <source>
        <dbReference type="ARBA" id="ARBA00023277"/>
    </source>
</evidence>
<name>T0ZVG8_9ZZZZ</name>
<dbReference type="InterPro" id="IPR011330">
    <property type="entry name" value="Glyco_hydro/deAcase_b/a-brl"/>
</dbReference>
<dbReference type="GO" id="GO:0016757">
    <property type="term" value="F:glycosyltransferase activity"/>
    <property type="evidence" value="ECO:0007669"/>
    <property type="project" value="UniProtKB-KW"/>
</dbReference>
<evidence type="ECO:0000259" key="3">
    <source>
        <dbReference type="Pfam" id="PF03065"/>
    </source>
</evidence>
<evidence type="ECO:0000313" key="4">
    <source>
        <dbReference type="EMBL" id="EQD32654.1"/>
    </source>
</evidence>
<comment type="caution">
    <text evidence="4">The sequence shown here is derived from an EMBL/GenBank/DDBJ whole genome shotgun (WGS) entry which is preliminary data.</text>
</comment>
<gene>
    <name evidence="4" type="ORF">B1A_19387</name>
</gene>
<protein>
    <submittedName>
        <fullName evidence="4">Glycoside hydrolase, family 57, core domain protein</fullName>
        <ecNumber evidence="4">2.4.1.-</ecNumber>
    </submittedName>
</protein>
<reference evidence="4" key="2">
    <citation type="journal article" date="2014" name="ISME J.">
        <title>Microbial stratification in low pH oxic and suboxic macroscopic growths along an acid mine drainage.</title>
        <authorList>
            <person name="Mendez-Garcia C."/>
            <person name="Mesa V."/>
            <person name="Sprenger R.R."/>
            <person name="Richter M."/>
            <person name="Diez M.S."/>
            <person name="Solano J."/>
            <person name="Bargiela R."/>
            <person name="Golyshina O.V."/>
            <person name="Manteca A."/>
            <person name="Ramos J.L."/>
            <person name="Gallego J.R."/>
            <person name="Llorente I."/>
            <person name="Martins Dos Santos V.A."/>
            <person name="Jensen O.N."/>
            <person name="Pelaez A.I."/>
            <person name="Sanchez J."/>
            <person name="Ferrer M."/>
        </authorList>
    </citation>
    <scope>NUCLEOTIDE SEQUENCE</scope>
</reference>
<keyword evidence="4" id="KW-0328">Glycosyltransferase</keyword>
<dbReference type="EC" id="2.4.1.-" evidence="4"/>
<sequence>MTEKTRTLKFILCWHMHQPDYRNALTHEFELPWTYLHALKDYTDMAAHLERYPNLPVVVNLVPSLMDQLVDYAEQFHEGTWRDPLPALAGHPFAGRTFIGGTPISDRCLSALSCPQDDRSFSGLCPIA</sequence>
<keyword evidence="2" id="KW-0119">Carbohydrate metabolism</keyword>
<accession>T0ZVG8</accession>
<keyword evidence="4" id="KW-0808">Transferase</keyword>
<dbReference type="SUPFAM" id="SSF88713">
    <property type="entry name" value="Glycoside hydrolase/deacetylase"/>
    <property type="match status" value="1"/>
</dbReference>
<dbReference type="GO" id="GO:0005975">
    <property type="term" value="P:carbohydrate metabolic process"/>
    <property type="evidence" value="ECO:0007669"/>
    <property type="project" value="InterPro"/>
</dbReference>
<dbReference type="GO" id="GO:0016787">
    <property type="term" value="F:hydrolase activity"/>
    <property type="evidence" value="ECO:0007669"/>
    <property type="project" value="UniProtKB-KW"/>
</dbReference>
<organism evidence="4">
    <name type="scientific">mine drainage metagenome</name>
    <dbReference type="NCBI Taxonomy" id="410659"/>
    <lineage>
        <taxon>unclassified sequences</taxon>
        <taxon>metagenomes</taxon>
        <taxon>ecological metagenomes</taxon>
    </lineage>
</organism>